<keyword evidence="3" id="KW-1185">Reference proteome</keyword>
<feature type="transmembrane region" description="Helical" evidence="1">
    <location>
        <begin position="226"/>
        <end position="252"/>
    </location>
</feature>
<organism evidence="2 3">
    <name type="scientific">Thalassoglobus polymorphus</name>
    <dbReference type="NCBI Taxonomy" id="2527994"/>
    <lineage>
        <taxon>Bacteria</taxon>
        <taxon>Pseudomonadati</taxon>
        <taxon>Planctomycetota</taxon>
        <taxon>Planctomycetia</taxon>
        <taxon>Planctomycetales</taxon>
        <taxon>Planctomycetaceae</taxon>
        <taxon>Thalassoglobus</taxon>
    </lineage>
</organism>
<gene>
    <name evidence="2" type="ORF">Mal48_32960</name>
</gene>
<feature type="transmembrane region" description="Helical" evidence="1">
    <location>
        <begin position="178"/>
        <end position="206"/>
    </location>
</feature>
<name>A0A517QQX2_9PLAN</name>
<dbReference type="OrthoDB" id="278173at2"/>
<protein>
    <recommendedName>
        <fullName evidence="4">Double zinc ribbon</fullName>
    </recommendedName>
</protein>
<dbReference type="EMBL" id="CP036267">
    <property type="protein sequence ID" value="QDT34037.1"/>
    <property type="molecule type" value="Genomic_DNA"/>
</dbReference>
<keyword evidence="1" id="KW-0812">Transmembrane</keyword>
<keyword evidence="1" id="KW-1133">Transmembrane helix</keyword>
<accession>A0A517QQX2</accession>
<dbReference type="AlphaFoldDB" id="A0A517QQX2"/>
<feature type="transmembrane region" description="Helical" evidence="1">
    <location>
        <begin position="150"/>
        <end position="171"/>
    </location>
</feature>
<feature type="transmembrane region" description="Helical" evidence="1">
    <location>
        <begin position="300"/>
        <end position="321"/>
    </location>
</feature>
<evidence type="ECO:0008006" key="4">
    <source>
        <dbReference type="Google" id="ProtNLM"/>
    </source>
</evidence>
<dbReference type="Proteomes" id="UP000315724">
    <property type="component" value="Chromosome"/>
</dbReference>
<reference evidence="2 3" key="1">
    <citation type="submission" date="2019-02" db="EMBL/GenBank/DDBJ databases">
        <title>Deep-cultivation of Planctomycetes and their phenomic and genomic characterization uncovers novel biology.</title>
        <authorList>
            <person name="Wiegand S."/>
            <person name="Jogler M."/>
            <person name="Boedeker C."/>
            <person name="Pinto D."/>
            <person name="Vollmers J."/>
            <person name="Rivas-Marin E."/>
            <person name="Kohn T."/>
            <person name="Peeters S.H."/>
            <person name="Heuer A."/>
            <person name="Rast P."/>
            <person name="Oberbeckmann S."/>
            <person name="Bunk B."/>
            <person name="Jeske O."/>
            <person name="Meyerdierks A."/>
            <person name="Storesund J.E."/>
            <person name="Kallscheuer N."/>
            <person name="Luecker S."/>
            <person name="Lage O.M."/>
            <person name="Pohl T."/>
            <person name="Merkel B.J."/>
            <person name="Hornburger P."/>
            <person name="Mueller R.-W."/>
            <person name="Bruemmer F."/>
            <person name="Labrenz M."/>
            <person name="Spormann A.M."/>
            <person name="Op den Camp H."/>
            <person name="Overmann J."/>
            <person name="Amann R."/>
            <person name="Jetten M.S.M."/>
            <person name="Mascher T."/>
            <person name="Medema M.H."/>
            <person name="Devos D.P."/>
            <person name="Kaster A.-K."/>
            <person name="Ovreas L."/>
            <person name="Rohde M."/>
            <person name="Galperin M.Y."/>
            <person name="Jogler C."/>
        </authorList>
    </citation>
    <scope>NUCLEOTIDE SEQUENCE [LARGE SCALE GENOMIC DNA]</scope>
    <source>
        <strain evidence="2 3">Mal48</strain>
    </source>
</reference>
<evidence type="ECO:0000313" key="2">
    <source>
        <dbReference type="EMBL" id="QDT34037.1"/>
    </source>
</evidence>
<keyword evidence="1" id="KW-0472">Membrane</keyword>
<sequence>MSIEFYCPHCEAYLRAPESKARLSIACPHCGGRCWVPLKSEQETFFDEVEEWSDEEDFDEADYEADYEPTPGPADVPVLAPKKKQLQTSCKVCDSVLSPSEKVCKVCSHRVGAPIFDEPADVDVGRILSTSWRLYTRHFGTCLIVTVTDAVLTIVACVLAIFIGGTAALAVGNRPGLVVFMFLIASGLGWGIAMSMFAIGHMRFYLDLCRTDRADFHKSMDFQGPIGHIFSGGVVYWSLFLFLLPPIFLWPFGRVVVDQNVSGARGLWTALRLSVKHFSVCFVLVFVKIGAILISSLFPIGGAILMTPYFAILNTVAYLHFIGELE</sequence>
<proteinExistence type="predicted"/>
<dbReference type="RefSeq" id="WP_145201323.1">
    <property type="nucleotide sequence ID" value="NZ_CP036267.1"/>
</dbReference>
<evidence type="ECO:0000256" key="1">
    <source>
        <dbReference type="SAM" id="Phobius"/>
    </source>
</evidence>
<evidence type="ECO:0000313" key="3">
    <source>
        <dbReference type="Proteomes" id="UP000315724"/>
    </source>
</evidence>
<feature type="transmembrane region" description="Helical" evidence="1">
    <location>
        <begin position="273"/>
        <end position="294"/>
    </location>
</feature>
<dbReference type="KEGG" id="tpol:Mal48_32960"/>